<feature type="transmembrane region" description="Helical" evidence="14">
    <location>
        <begin position="143"/>
        <end position="165"/>
    </location>
</feature>
<keyword evidence="7 14" id="KW-0812">Transmembrane</keyword>
<keyword evidence="9 17" id="KW-0418">Kinase</keyword>
<feature type="transmembrane region" description="Helical" evidence="14">
    <location>
        <begin position="46"/>
        <end position="64"/>
    </location>
</feature>
<evidence type="ECO:0000256" key="4">
    <source>
        <dbReference type="ARBA" id="ARBA00022475"/>
    </source>
</evidence>
<evidence type="ECO:0000259" key="15">
    <source>
        <dbReference type="Pfam" id="PF06580"/>
    </source>
</evidence>
<comment type="catalytic activity">
    <reaction evidence="1">
        <text>ATP + protein L-histidine = ADP + protein N-phospho-L-histidine.</text>
        <dbReference type="EC" id="2.7.13.3"/>
    </reaction>
</comment>
<evidence type="ECO:0000256" key="12">
    <source>
        <dbReference type="ARBA" id="ARBA00023012"/>
    </source>
</evidence>
<keyword evidence="4" id="KW-1003">Cell membrane</keyword>
<dbReference type="Proteomes" id="UP000001929">
    <property type="component" value="Chromosome"/>
</dbReference>
<comment type="subcellular location">
    <subcellularLocation>
        <location evidence="2">Cell membrane</location>
        <topology evidence="2">Multi-pass membrane protein</topology>
    </subcellularLocation>
</comment>
<feature type="transmembrane region" description="Helical" evidence="14">
    <location>
        <begin position="107"/>
        <end position="131"/>
    </location>
</feature>
<dbReference type="InterPro" id="IPR029016">
    <property type="entry name" value="GAF-like_dom_sf"/>
</dbReference>
<dbReference type="GO" id="GO:0005524">
    <property type="term" value="F:ATP binding"/>
    <property type="evidence" value="ECO:0007669"/>
    <property type="project" value="UniProtKB-KW"/>
</dbReference>
<dbReference type="EnsemblBacteria" id="ABC21182">
    <property type="protein sequence ID" value="ABC21182"/>
    <property type="gene ID" value="Rru_A0377"/>
</dbReference>
<feature type="transmembrane region" description="Helical" evidence="14">
    <location>
        <begin position="76"/>
        <end position="95"/>
    </location>
</feature>
<keyword evidence="13 14" id="KW-0472">Membrane</keyword>
<accession>Q2RXG3</accession>
<evidence type="ECO:0000256" key="1">
    <source>
        <dbReference type="ARBA" id="ARBA00000085"/>
    </source>
</evidence>
<dbReference type="InterPro" id="IPR036890">
    <property type="entry name" value="HATPase_C_sf"/>
</dbReference>
<keyword evidence="12" id="KW-0902">Two-component regulatory system</keyword>
<evidence type="ECO:0000256" key="5">
    <source>
        <dbReference type="ARBA" id="ARBA00022553"/>
    </source>
</evidence>
<feature type="domain" description="Signal transduction histidine kinase 5TM receptor LytS transmembrane region" evidence="16">
    <location>
        <begin position="29"/>
        <end position="198"/>
    </location>
</feature>
<evidence type="ECO:0000256" key="3">
    <source>
        <dbReference type="ARBA" id="ARBA00012438"/>
    </source>
</evidence>
<dbReference type="KEGG" id="rru:Rru_A0377"/>
<proteinExistence type="predicted"/>
<keyword evidence="5" id="KW-0597">Phosphoprotein</keyword>
<feature type="transmembrane region" description="Helical" evidence="14">
    <location>
        <begin position="7"/>
        <end position="26"/>
    </location>
</feature>
<dbReference type="PATRIC" id="fig|269796.9.peg.434"/>
<keyword evidence="18" id="KW-1185">Reference proteome</keyword>
<keyword evidence="11 14" id="KW-1133">Transmembrane helix</keyword>
<dbReference type="GO" id="GO:0000155">
    <property type="term" value="F:phosphorelay sensor kinase activity"/>
    <property type="evidence" value="ECO:0007669"/>
    <property type="project" value="InterPro"/>
</dbReference>
<dbReference type="PhylomeDB" id="Q2RXG3"/>
<organism evidence="17 18">
    <name type="scientific">Rhodospirillum rubrum (strain ATCC 11170 / ATH 1.1.1 / DSM 467 / LMG 4362 / NCIMB 8255 / S1)</name>
    <dbReference type="NCBI Taxonomy" id="269796"/>
    <lineage>
        <taxon>Bacteria</taxon>
        <taxon>Pseudomonadati</taxon>
        <taxon>Pseudomonadota</taxon>
        <taxon>Alphaproteobacteria</taxon>
        <taxon>Rhodospirillales</taxon>
        <taxon>Rhodospirillaceae</taxon>
        <taxon>Rhodospirillum</taxon>
    </lineage>
</organism>
<dbReference type="SUPFAM" id="SSF55874">
    <property type="entry name" value="ATPase domain of HSP90 chaperone/DNA topoisomerase II/histidine kinase"/>
    <property type="match status" value="1"/>
</dbReference>
<evidence type="ECO:0000256" key="7">
    <source>
        <dbReference type="ARBA" id="ARBA00022692"/>
    </source>
</evidence>
<dbReference type="Pfam" id="PF06580">
    <property type="entry name" value="His_kinase"/>
    <property type="match status" value="1"/>
</dbReference>
<evidence type="ECO:0000256" key="2">
    <source>
        <dbReference type="ARBA" id="ARBA00004651"/>
    </source>
</evidence>
<dbReference type="PANTHER" id="PTHR34220">
    <property type="entry name" value="SENSOR HISTIDINE KINASE YPDA"/>
    <property type="match status" value="1"/>
</dbReference>
<dbReference type="PANTHER" id="PTHR34220:SF10">
    <property type="entry name" value="SENSOR HISTIDINE KINASE BTSS"/>
    <property type="match status" value="1"/>
</dbReference>
<dbReference type="RefSeq" id="WP_011388130.1">
    <property type="nucleotide sequence ID" value="NC_007643.1"/>
</dbReference>
<dbReference type="SUPFAM" id="SSF55781">
    <property type="entry name" value="GAF domain-like"/>
    <property type="match status" value="1"/>
</dbReference>
<dbReference type="AlphaFoldDB" id="Q2RXG3"/>
<dbReference type="eggNOG" id="COG3275">
    <property type="taxonomic scope" value="Bacteria"/>
</dbReference>
<dbReference type="InterPro" id="IPR010559">
    <property type="entry name" value="Sig_transdc_His_kin_internal"/>
</dbReference>
<reference evidence="17 18" key="1">
    <citation type="journal article" date="2011" name="Stand. Genomic Sci.">
        <title>Complete genome sequence of Rhodospirillum rubrum type strain (S1).</title>
        <authorList>
            <person name="Munk A.C."/>
            <person name="Copeland A."/>
            <person name="Lucas S."/>
            <person name="Lapidus A."/>
            <person name="Del Rio T.G."/>
            <person name="Barry K."/>
            <person name="Detter J.C."/>
            <person name="Hammon N."/>
            <person name="Israni S."/>
            <person name="Pitluck S."/>
            <person name="Brettin T."/>
            <person name="Bruce D."/>
            <person name="Han C."/>
            <person name="Tapia R."/>
            <person name="Gilna P."/>
            <person name="Schmutz J."/>
            <person name="Larimer F."/>
            <person name="Land M."/>
            <person name="Kyrpides N.C."/>
            <person name="Mavromatis K."/>
            <person name="Richardson P."/>
            <person name="Rohde M."/>
            <person name="Goker M."/>
            <person name="Klenk H.P."/>
            <person name="Zhang Y."/>
            <person name="Roberts G.P."/>
            <person name="Reslewic S."/>
            <person name="Schwartz D.C."/>
        </authorList>
    </citation>
    <scope>NUCLEOTIDE SEQUENCE [LARGE SCALE GENOMIC DNA]</scope>
    <source>
        <strain evidence="18">ATCC 11170 / ATH 1.1.1 / DSM 467 / LMG 4362 / NCIMB 8255 / S1</strain>
    </source>
</reference>
<dbReference type="InterPro" id="IPR050640">
    <property type="entry name" value="Bact_2-comp_sensor_kinase"/>
</dbReference>
<keyword evidence="8" id="KW-0547">Nucleotide-binding</keyword>
<keyword evidence="6" id="KW-0808">Transferase</keyword>
<dbReference type="InterPro" id="IPR011620">
    <property type="entry name" value="Sig_transdc_His_kinase_LytS_TM"/>
</dbReference>
<evidence type="ECO:0000256" key="11">
    <source>
        <dbReference type="ARBA" id="ARBA00022989"/>
    </source>
</evidence>
<evidence type="ECO:0000256" key="9">
    <source>
        <dbReference type="ARBA" id="ARBA00022777"/>
    </source>
</evidence>
<feature type="domain" description="Signal transduction histidine kinase internal region" evidence="15">
    <location>
        <begin position="373"/>
        <end position="450"/>
    </location>
</feature>
<dbReference type="GO" id="GO:0071555">
    <property type="term" value="P:cell wall organization"/>
    <property type="evidence" value="ECO:0007669"/>
    <property type="project" value="InterPro"/>
</dbReference>
<evidence type="ECO:0000256" key="10">
    <source>
        <dbReference type="ARBA" id="ARBA00022840"/>
    </source>
</evidence>
<dbReference type="EC" id="2.7.13.3" evidence="3"/>
<evidence type="ECO:0000313" key="17">
    <source>
        <dbReference type="EMBL" id="ABC21182.1"/>
    </source>
</evidence>
<protein>
    <recommendedName>
        <fullName evidence="3">histidine kinase</fullName>
        <ecNumber evidence="3">2.7.13.3</ecNumber>
    </recommendedName>
</protein>
<keyword evidence="10" id="KW-0067">ATP-binding</keyword>
<dbReference type="EMBL" id="CP000230">
    <property type="protein sequence ID" value="ABC21182.1"/>
    <property type="molecule type" value="Genomic_DNA"/>
</dbReference>
<evidence type="ECO:0000256" key="8">
    <source>
        <dbReference type="ARBA" id="ARBA00022741"/>
    </source>
</evidence>
<evidence type="ECO:0000256" key="6">
    <source>
        <dbReference type="ARBA" id="ARBA00022679"/>
    </source>
</evidence>
<name>Q2RXG3_RHORT</name>
<dbReference type="STRING" id="269796.Rru_A0377"/>
<evidence type="ECO:0000256" key="13">
    <source>
        <dbReference type="ARBA" id="ARBA00023136"/>
    </source>
</evidence>
<dbReference type="Pfam" id="PF07694">
    <property type="entry name" value="5TM-5TMR_LYT"/>
    <property type="match status" value="1"/>
</dbReference>
<sequence length="576" mass="62251">MTIGPLALVISLSQQMCVYLVVAYLLSKTPLFIPLVHVTIRLPHKAACYAIFSLFCIMGTYFGLRIDDSIANTRAIGAVLGGMLGGPSVGLAVGLTGGLHRYSMGGFTALACAISTTAEGLIGGLVHRYLVSRGQTGKLFQPLVVGLVTLFAEVCQMLIIILVARPAVNAVHLVETIALPMLVANSVGAAMFMTILLDRRTMFETQSSVFSAKALKIAARAEGALRSGFNRENSMRVARIIYEETGVGAVAITDRDKILAFIGIGDDHHKPGMAVTSLQTLESIRENRVMYADGNEVAYQCSISPTCPLGAALVIPLVDEGEQVIGTIKLYEPKTRLFSTINRTLGEGVARLLSTQILAGRYEQQRQLLAQSEIKLLHAQVNPHFLFNALNTLSAVIRLDPDHARHLVQSLSTFFRKNLKRTSEQVTLNDEVEQVSAYLEIELARFGDRLSVDFNVPADLGTATLPTFSLQPLVENAIKHGTAQLLGDGRIGVSAERQGGDLVVRVEDNAGLYERRPGGDGLGMNLVDRRIRARYGQGYGLSVECERDVVTRVILRVPFDPSPAGVASPAFEKVGP</sequence>
<evidence type="ECO:0000259" key="16">
    <source>
        <dbReference type="Pfam" id="PF07694"/>
    </source>
</evidence>
<gene>
    <name evidence="17" type="ordered locus">Rru_A0377</name>
</gene>
<evidence type="ECO:0000313" key="18">
    <source>
        <dbReference type="Proteomes" id="UP000001929"/>
    </source>
</evidence>
<feature type="transmembrane region" description="Helical" evidence="14">
    <location>
        <begin position="177"/>
        <end position="197"/>
    </location>
</feature>
<dbReference type="Gene3D" id="3.30.450.40">
    <property type="match status" value="1"/>
</dbReference>
<dbReference type="GO" id="GO:0005886">
    <property type="term" value="C:plasma membrane"/>
    <property type="evidence" value="ECO:0007669"/>
    <property type="project" value="UniProtKB-SubCell"/>
</dbReference>
<dbReference type="Gene3D" id="3.30.565.10">
    <property type="entry name" value="Histidine kinase-like ATPase, C-terminal domain"/>
    <property type="match status" value="1"/>
</dbReference>
<dbReference type="HOGENOM" id="CLU_020473_3_3_5"/>
<evidence type="ECO:0000256" key="14">
    <source>
        <dbReference type="SAM" id="Phobius"/>
    </source>
</evidence>